<evidence type="ECO:0000256" key="3">
    <source>
        <dbReference type="ARBA" id="ARBA00022989"/>
    </source>
</evidence>
<proteinExistence type="predicted"/>
<organism evidence="10">
    <name type="scientific">Naegleria gruberi</name>
    <name type="common">Amoeba</name>
    <dbReference type="NCBI Taxonomy" id="5762"/>
    <lineage>
        <taxon>Eukaryota</taxon>
        <taxon>Discoba</taxon>
        <taxon>Heterolobosea</taxon>
        <taxon>Tetramitia</taxon>
        <taxon>Eutetramitia</taxon>
        <taxon>Vahlkampfiidae</taxon>
        <taxon>Naegleria</taxon>
    </lineage>
</organism>
<evidence type="ECO:0000259" key="8">
    <source>
        <dbReference type="PROSITE" id="PS50922"/>
    </source>
</evidence>
<dbReference type="eggNOG" id="KOG1607">
    <property type="taxonomic scope" value="Eukaryota"/>
</dbReference>
<dbReference type="InParanoid" id="D2W475"/>
<feature type="transmembrane region" description="Helical" evidence="7">
    <location>
        <begin position="251"/>
        <end position="272"/>
    </location>
</feature>
<keyword evidence="4 5" id="KW-0472">Membrane</keyword>
<dbReference type="KEGG" id="ngr:NAEGRDRAFT_76204"/>
<comment type="subcellular location">
    <subcellularLocation>
        <location evidence="1">Membrane</location>
        <topology evidence="1">Multi-pass membrane protein</topology>
    </subcellularLocation>
</comment>
<keyword evidence="10" id="KW-1185">Reference proteome</keyword>
<dbReference type="OMA" id="KLYCLLQ"/>
<feature type="compositionally biased region" description="Acidic residues" evidence="6">
    <location>
        <begin position="356"/>
        <end position="367"/>
    </location>
</feature>
<dbReference type="Pfam" id="PF03798">
    <property type="entry name" value="TRAM_LAG1_CLN8"/>
    <property type="match status" value="1"/>
</dbReference>
<dbReference type="InterPro" id="IPR006634">
    <property type="entry name" value="TLC-dom"/>
</dbReference>
<evidence type="ECO:0000256" key="1">
    <source>
        <dbReference type="ARBA" id="ARBA00004141"/>
    </source>
</evidence>
<dbReference type="GO" id="GO:0046513">
    <property type="term" value="P:ceramide biosynthetic process"/>
    <property type="evidence" value="ECO:0007669"/>
    <property type="project" value="InterPro"/>
</dbReference>
<dbReference type="OrthoDB" id="537032at2759"/>
<evidence type="ECO:0000256" key="6">
    <source>
        <dbReference type="SAM" id="MobiDB-lite"/>
    </source>
</evidence>
<dbReference type="AlphaFoldDB" id="D2W475"/>
<evidence type="ECO:0000256" key="7">
    <source>
        <dbReference type="SAM" id="Phobius"/>
    </source>
</evidence>
<feature type="region of interest" description="Disordered" evidence="6">
    <location>
        <begin position="356"/>
        <end position="375"/>
    </location>
</feature>
<dbReference type="EMBL" id="GG738940">
    <property type="protein sequence ID" value="EFC36131.1"/>
    <property type="molecule type" value="Genomic_DNA"/>
</dbReference>
<keyword evidence="2 5" id="KW-0812">Transmembrane</keyword>
<evidence type="ECO:0000256" key="2">
    <source>
        <dbReference type="ARBA" id="ARBA00022692"/>
    </source>
</evidence>
<accession>D2W475</accession>
<sequence>MSSSQTAAGGNLFYHVVDSWFGVMGSNNSYLYTQKEGIINGPPHSFPMIFGSNEPAPIRRSNWLYQDTQFVLISAVIIFIVRRLVIEKIVAHLFGLNKKSNDKKDEKEAAAKAHRVQENTWFSLYYTISSIAGFLILQQTPWLFDLNHLIIGYPEQHTGFEYPLMREYLLVGAGFYVQALFTLIFVDEKMKDFWEMLVHHLVTIGLIYGCISVYYHRIGTLVLILHDVVDIFLYCAKASKHMKARESTTTALFVLFVLAFLLLRLIYFPSLILKSLTNYAGWDYPSRYYLVRYVSDSVTPIEVSDYGICLQRYCLSPYWALIALMAMLVCLHIFWFSLISKIVWRKLVGRGLDDIREDDVDDSDDEDDKKKKKKD</sequence>
<feature type="transmembrane region" description="Helical" evidence="7">
    <location>
        <begin position="63"/>
        <end position="81"/>
    </location>
</feature>
<feature type="transmembrane region" description="Helical" evidence="7">
    <location>
        <begin position="168"/>
        <end position="186"/>
    </location>
</feature>
<protein>
    <submittedName>
        <fullName evidence="9">Predicted protein</fullName>
    </submittedName>
</protein>
<dbReference type="PIRSF" id="PIRSF005225">
    <property type="entry name" value="LAG1_LAC1"/>
    <property type="match status" value="1"/>
</dbReference>
<dbReference type="Proteomes" id="UP000006671">
    <property type="component" value="Unassembled WGS sequence"/>
</dbReference>
<dbReference type="GeneID" id="8860465"/>
<feature type="domain" description="TLC" evidence="8">
    <location>
        <begin position="111"/>
        <end position="348"/>
    </location>
</feature>
<dbReference type="InterPro" id="IPR016439">
    <property type="entry name" value="Lag1/Lac1-like"/>
</dbReference>
<dbReference type="PANTHER" id="PTHR12560">
    <property type="entry name" value="LONGEVITY ASSURANCE FACTOR 1 LAG1"/>
    <property type="match status" value="1"/>
</dbReference>
<reference evidence="9 10" key="1">
    <citation type="journal article" date="2010" name="Cell">
        <title>The genome of Naegleria gruberi illuminates early eukaryotic versatility.</title>
        <authorList>
            <person name="Fritz-Laylin L.K."/>
            <person name="Prochnik S.E."/>
            <person name="Ginger M.L."/>
            <person name="Dacks J.B."/>
            <person name="Carpenter M.L."/>
            <person name="Field M.C."/>
            <person name="Kuo A."/>
            <person name="Paredez A."/>
            <person name="Chapman J."/>
            <person name="Pham J."/>
            <person name="Shu S."/>
            <person name="Neupane R."/>
            <person name="Cipriano M."/>
            <person name="Mancuso J."/>
            <person name="Tu H."/>
            <person name="Salamov A."/>
            <person name="Lindquist E."/>
            <person name="Shapiro H."/>
            <person name="Lucas S."/>
            <person name="Grigoriev I.V."/>
            <person name="Cande W.Z."/>
            <person name="Fulton C."/>
            <person name="Rokhsar D.S."/>
            <person name="Dawson S.C."/>
        </authorList>
    </citation>
    <scope>NUCLEOTIDE SEQUENCE [LARGE SCALE GENOMIC DNA]</scope>
    <source>
        <strain evidence="9 10">NEG-M</strain>
    </source>
</reference>
<evidence type="ECO:0000256" key="5">
    <source>
        <dbReference type="PROSITE-ProRule" id="PRU00205"/>
    </source>
</evidence>
<dbReference type="GO" id="GO:0050291">
    <property type="term" value="F:sphingosine N-acyltransferase activity"/>
    <property type="evidence" value="ECO:0007669"/>
    <property type="project" value="InterPro"/>
</dbReference>
<dbReference type="RefSeq" id="XP_002668875.1">
    <property type="nucleotide sequence ID" value="XM_002668829.1"/>
</dbReference>
<dbReference type="SMART" id="SM00724">
    <property type="entry name" value="TLC"/>
    <property type="match status" value="1"/>
</dbReference>
<dbReference type="VEuPathDB" id="AmoebaDB:NAEGRDRAFT_76204"/>
<gene>
    <name evidence="9" type="ORF">NAEGRDRAFT_76204</name>
</gene>
<name>D2W475_NAEGR</name>
<feature type="transmembrane region" description="Helical" evidence="7">
    <location>
        <begin position="193"/>
        <end position="215"/>
    </location>
</feature>
<evidence type="ECO:0000256" key="4">
    <source>
        <dbReference type="ARBA" id="ARBA00023136"/>
    </source>
</evidence>
<evidence type="ECO:0000313" key="9">
    <source>
        <dbReference type="EMBL" id="EFC36131.1"/>
    </source>
</evidence>
<dbReference type="GO" id="GO:0016020">
    <property type="term" value="C:membrane"/>
    <property type="evidence" value="ECO:0007669"/>
    <property type="project" value="UniProtKB-SubCell"/>
</dbReference>
<feature type="transmembrane region" description="Helical" evidence="7">
    <location>
        <begin position="124"/>
        <end position="144"/>
    </location>
</feature>
<dbReference type="STRING" id="5762.D2W475"/>
<evidence type="ECO:0000313" key="10">
    <source>
        <dbReference type="Proteomes" id="UP000006671"/>
    </source>
</evidence>
<feature type="transmembrane region" description="Helical" evidence="7">
    <location>
        <begin position="221"/>
        <end position="239"/>
    </location>
</feature>
<dbReference type="FunCoup" id="D2W475">
    <property type="interactions" value="272"/>
</dbReference>
<dbReference type="PROSITE" id="PS50922">
    <property type="entry name" value="TLC"/>
    <property type="match status" value="1"/>
</dbReference>
<feature type="transmembrane region" description="Helical" evidence="7">
    <location>
        <begin position="318"/>
        <end position="338"/>
    </location>
</feature>
<keyword evidence="3 7" id="KW-1133">Transmembrane helix</keyword>
<dbReference type="PANTHER" id="PTHR12560:SF0">
    <property type="entry name" value="LD18904P"/>
    <property type="match status" value="1"/>
</dbReference>